<organism evidence="2 3">
    <name type="scientific">Chlamydomonas eustigma</name>
    <dbReference type="NCBI Taxonomy" id="1157962"/>
    <lineage>
        <taxon>Eukaryota</taxon>
        <taxon>Viridiplantae</taxon>
        <taxon>Chlorophyta</taxon>
        <taxon>core chlorophytes</taxon>
        <taxon>Chlorophyceae</taxon>
        <taxon>CS clade</taxon>
        <taxon>Chlamydomonadales</taxon>
        <taxon>Chlamydomonadaceae</taxon>
        <taxon>Chlamydomonas</taxon>
    </lineage>
</organism>
<proteinExistence type="predicted"/>
<sequence>MDVDHMSGSTLEAMAMAVEGSAVVLICVSKKYKESQACRTEAEYAFQQRKKIIPVVMESGFKPTGWLGALMGTRLYFDMSDARRIPAKMPHLMKELADSGKIFKATSSLDLDERVAEDVKPSSRMGSDNPDNWSSLEVEDWLKKIRCADFCDSFRSKDMDGMALCGMLRMSSDSRLMHEVLEREFGMKVLGQRLRLIEELHRLYA</sequence>
<evidence type="ECO:0000313" key="3">
    <source>
        <dbReference type="Proteomes" id="UP000232323"/>
    </source>
</evidence>
<name>A0A250X087_9CHLO</name>
<accession>A0A250X087</accession>
<dbReference type="InterPro" id="IPR000157">
    <property type="entry name" value="TIR_dom"/>
</dbReference>
<gene>
    <name evidence="2" type="ORF">CEUSTIGMA_g3747.t1</name>
</gene>
<keyword evidence="3" id="KW-1185">Reference proteome</keyword>
<comment type="caution">
    <text evidence="2">The sequence shown here is derived from an EMBL/GenBank/DDBJ whole genome shotgun (WGS) entry which is preliminary data.</text>
</comment>
<dbReference type="STRING" id="1157962.A0A250X087"/>
<evidence type="ECO:0000313" key="2">
    <source>
        <dbReference type="EMBL" id="GAX76302.1"/>
    </source>
</evidence>
<dbReference type="InterPro" id="IPR035897">
    <property type="entry name" value="Toll_tir_struct_dom_sf"/>
</dbReference>
<dbReference type="SUPFAM" id="SSF52200">
    <property type="entry name" value="Toll/Interleukin receptor TIR domain"/>
    <property type="match status" value="1"/>
</dbReference>
<dbReference type="AlphaFoldDB" id="A0A250X087"/>
<evidence type="ECO:0000259" key="1">
    <source>
        <dbReference type="PROSITE" id="PS50105"/>
    </source>
</evidence>
<dbReference type="InterPro" id="IPR001660">
    <property type="entry name" value="SAM"/>
</dbReference>
<reference evidence="2 3" key="1">
    <citation type="submission" date="2017-08" db="EMBL/GenBank/DDBJ databases">
        <title>Acidophilic green algal genome provides insights into adaptation to an acidic environment.</title>
        <authorList>
            <person name="Hirooka S."/>
            <person name="Hirose Y."/>
            <person name="Kanesaki Y."/>
            <person name="Higuchi S."/>
            <person name="Fujiwara T."/>
            <person name="Onuma R."/>
            <person name="Era A."/>
            <person name="Ohbayashi R."/>
            <person name="Uzuka A."/>
            <person name="Nozaki H."/>
            <person name="Yoshikawa H."/>
            <person name="Miyagishima S.Y."/>
        </authorList>
    </citation>
    <scope>NUCLEOTIDE SEQUENCE [LARGE SCALE GENOMIC DNA]</scope>
    <source>
        <strain evidence="2 3">NIES-2499</strain>
    </source>
</reference>
<dbReference type="OrthoDB" id="524487at2759"/>
<dbReference type="SUPFAM" id="SSF47769">
    <property type="entry name" value="SAM/Pointed domain"/>
    <property type="match status" value="1"/>
</dbReference>
<dbReference type="GO" id="GO:0007165">
    <property type="term" value="P:signal transduction"/>
    <property type="evidence" value="ECO:0007669"/>
    <property type="project" value="InterPro"/>
</dbReference>
<dbReference type="Gene3D" id="3.40.50.10140">
    <property type="entry name" value="Toll/interleukin-1 receptor homology (TIR) domain"/>
    <property type="match status" value="1"/>
</dbReference>
<dbReference type="SMART" id="SM00454">
    <property type="entry name" value="SAM"/>
    <property type="match status" value="1"/>
</dbReference>
<dbReference type="Proteomes" id="UP000232323">
    <property type="component" value="Unassembled WGS sequence"/>
</dbReference>
<dbReference type="Pfam" id="PF13676">
    <property type="entry name" value="TIR_2"/>
    <property type="match status" value="1"/>
</dbReference>
<dbReference type="PANTHER" id="PTHR46270:SF2">
    <property type="entry name" value="TIR DOMAIN-CONTAINING PROTEIN"/>
    <property type="match status" value="1"/>
</dbReference>
<dbReference type="EMBL" id="BEGY01000016">
    <property type="protein sequence ID" value="GAX76302.1"/>
    <property type="molecule type" value="Genomic_DNA"/>
</dbReference>
<protein>
    <recommendedName>
        <fullName evidence="1">SAM domain-containing protein</fullName>
    </recommendedName>
</protein>
<feature type="domain" description="SAM" evidence="1">
    <location>
        <begin position="133"/>
        <end position="205"/>
    </location>
</feature>
<dbReference type="PROSITE" id="PS50105">
    <property type="entry name" value="SAM_DOMAIN"/>
    <property type="match status" value="1"/>
</dbReference>
<dbReference type="InterPro" id="IPR013761">
    <property type="entry name" value="SAM/pointed_sf"/>
</dbReference>
<dbReference type="PANTHER" id="PTHR46270">
    <property type="entry name" value="ARMADILLO-TYPE FOLD-RELATED"/>
    <property type="match status" value="1"/>
</dbReference>
<dbReference type="Gene3D" id="1.10.150.50">
    <property type="entry name" value="Transcription Factor, Ets-1"/>
    <property type="match status" value="1"/>
</dbReference>
<dbReference type="Pfam" id="PF07647">
    <property type="entry name" value="SAM_2"/>
    <property type="match status" value="1"/>
</dbReference>